<comment type="caution">
    <text evidence="5">The sequence shown here is derived from an EMBL/GenBank/DDBJ whole genome shotgun (WGS) entry which is preliminary data.</text>
</comment>
<evidence type="ECO:0000256" key="2">
    <source>
        <dbReference type="ARBA" id="ARBA00023125"/>
    </source>
</evidence>
<dbReference type="Gene3D" id="2.60.120.10">
    <property type="entry name" value="Jelly Rolls"/>
    <property type="match status" value="1"/>
</dbReference>
<keyword evidence="1" id="KW-0805">Transcription regulation</keyword>
<keyword evidence="6" id="KW-1185">Reference proteome</keyword>
<dbReference type="SUPFAM" id="SSF46689">
    <property type="entry name" value="Homeodomain-like"/>
    <property type="match status" value="2"/>
</dbReference>
<evidence type="ECO:0000313" key="6">
    <source>
        <dbReference type="Proteomes" id="UP001597249"/>
    </source>
</evidence>
<dbReference type="PROSITE" id="PS01124">
    <property type="entry name" value="HTH_ARAC_FAMILY_2"/>
    <property type="match status" value="1"/>
</dbReference>
<dbReference type="PANTHER" id="PTHR43280:SF2">
    <property type="entry name" value="HTH-TYPE TRANSCRIPTIONAL REGULATOR EXSA"/>
    <property type="match status" value="1"/>
</dbReference>
<protein>
    <submittedName>
        <fullName evidence="5">Helix-turn-helix domain-containing protein</fullName>
    </submittedName>
</protein>
<dbReference type="RefSeq" id="WP_125585459.1">
    <property type="nucleotide sequence ID" value="NZ_JBHTMO010000012.1"/>
</dbReference>
<organism evidence="5 6">
    <name type="scientific">Lacticaseibacillus jixianensis</name>
    <dbReference type="NCBI Taxonomy" id="2486012"/>
    <lineage>
        <taxon>Bacteria</taxon>
        <taxon>Bacillati</taxon>
        <taxon>Bacillota</taxon>
        <taxon>Bacilli</taxon>
        <taxon>Lactobacillales</taxon>
        <taxon>Lactobacillaceae</taxon>
        <taxon>Lacticaseibacillus</taxon>
    </lineage>
</organism>
<dbReference type="InterPro" id="IPR003313">
    <property type="entry name" value="AraC-bd"/>
</dbReference>
<dbReference type="EMBL" id="JBHTMO010000012">
    <property type="protein sequence ID" value="MFD1392898.1"/>
    <property type="molecule type" value="Genomic_DNA"/>
</dbReference>
<proteinExistence type="predicted"/>
<evidence type="ECO:0000256" key="3">
    <source>
        <dbReference type="ARBA" id="ARBA00023163"/>
    </source>
</evidence>
<dbReference type="Pfam" id="PF12833">
    <property type="entry name" value="HTH_18"/>
    <property type="match status" value="1"/>
</dbReference>
<evidence type="ECO:0000259" key="4">
    <source>
        <dbReference type="PROSITE" id="PS01124"/>
    </source>
</evidence>
<keyword evidence="3" id="KW-0804">Transcription</keyword>
<dbReference type="Gene3D" id="1.10.10.60">
    <property type="entry name" value="Homeodomain-like"/>
    <property type="match status" value="2"/>
</dbReference>
<dbReference type="InterPro" id="IPR014710">
    <property type="entry name" value="RmlC-like_jellyroll"/>
</dbReference>
<feature type="domain" description="HTH araC/xylS-type" evidence="4">
    <location>
        <begin position="153"/>
        <end position="251"/>
    </location>
</feature>
<accession>A0ABW4B825</accession>
<evidence type="ECO:0000313" key="5">
    <source>
        <dbReference type="EMBL" id="MFD1392898.1"/>
    </source>
</evidence>
<gene>
    <name evidence="5" type="ORF">ACFQ3L_04740</name>
</gene>
<dbReference type="PANTHER" id="PTHR43280">
    <property type="entry name" value="ARAC-FAMILY TRANSCRIPTIONAL REGULATOR"/>
    <property type="match status" value="1"/>
</dbReference>
<dbReference type="SMART" id="SM00342">
    <property type="entry name" value="HTH_ARAC"/>
    <property type="match status" value="1"/>
</dbReference>
<dbReference type="Proteomes" id="UP001597249">
    <property type="component" value="Unassembled WGS sequence"/>
</dbReference>
<dbReference type="InterPro" id="IPR018060">
    <property type="entry name" value="HTH_AraC"/>
</dbReference>
<evidence type="ECO:0000256" key="1">
    <source>
        <dbReference type="ARBA" id="ARBA00023015"/>
    </source>
</evidence>
<reference evidence="6" key="1">
    <citation type="journal article" date="2019" name="Int. J. Syst. Evol. Microbiol.">
        <title>The Global Catalogue of Microorganisms (GCM) 10K type strain sequencing project: providing services to taxonomists for standard genome sequencing and annotation.</title>
        <authorList>
            <consortium name="The Broad Institute Genomics Platform"/>
            <consortium name="The Broad Institute Genome Sequencing Center for Infectious Disease"/>
            <person name="Wu L."/>
            <person name="Ma J."/>
        </authorList>
    </citation>
    <scope>NUCLEOTIDE SEQUENCE [LARGE SCALE GENOMIC DNA]</scope>
    <source>
        <strain evidence="6">CCM 8911</strain>
    </source>
</reference>
<dbReference type="Pfam" id="PF02311">
    <property type="entry name" value="AraC_binding"/>
    <property type="match status" value="1"/>
</dbReference>
<dbReference type="SUPFAM" id="SSF51215">
    <property type="entry name" value="Regulatory protein AraC"/>
    <property type="match status" value="1"/>
</dbReference>
<dbReference type="InterPro" id="IPR037923">
    <property type="entry name" value="HTH-like"/>
</dbReference>
<dbReference type="InterPro" id="IPR009057">
    <property type="entry name" value="Homeodomain-like_sf"/>
</dbReference>
<keyword evidence="2" id="KW-0238">DNA-binding</keyword>
<name>A0ABW4B825_9LACO</name>
<sequence length="260" mass="29863">MFFFEHYGLASMVMFKRYEVASYSFPQHFHRAFELLTVTAGHLNVIIDGHPETVGPHSAALIFPNQLHSFNSTEANRFAISIFAPEMVPDFSTLHRGQVPTDNRLADADFTEHLKLDSQLAQKSWLYQVLAQFETPARTYQRRIPSHQQQLLYKVIDFIEHHYESDCSLRLAAAALGYDYAYLSRTFSALLGTSYTAYLQEYRLTKATHLLDETSLPINQIATRAGFGSLHAFNEAFHRYLEITPTVYRQQEHASFGENE</sequence>